<evidence type="ECO:0000256" key="3">
    <source>
        <dbReference type="ARBA" id="ARBA00022837"/>
    </source>
</evidence>
<dbReference type="InterPro" id="IPR041690">
    <property type="entry name" value="Cadherin_5"/>
</dbReference>
<proteinExistence type="predicted"/>
<feature type="domain" description="Cadherin" evidence="5">
    <location>
        <begin position="1176"/>
        <end position="1275"/>
    </location>
</feature>
<dbReference type="NCBIfam" id="NF033510">
    <property type="entry name" value="Ca_tandemer"/>
    <property type="match status" value="10"/>
</dbReference>
<evidence type="ECO:0000313" key="7">
    <source>
        <dbReference type="Proteomes" id="UP001209713"/>
    </source>
</evidence>
<reference evidence="6 7" key="1">
    <citation type="submission" date="2022-10" db="EMBL/GenBank/DDBJ databases">
        <title>Marinomonas transparenta sp. nov. and Marinomonas sargassi sp. nov., isolated from marine alga (Sargassum natans (L.) Gaillon).</title>
        <authorList>
            <person name="Wang Y."/>
        </authorList>
    </citation>
    <scope>NUCLEOTIDE SEQUENCE [LARGE SCALE GENOMIC DNA]</scope>
    <source>
        <strain evidence="6 7">C2222</strain>
    </source>
</reference>
<dbReference type="InterPro" id="IPR001343">
    <property type="entry name" value="Hemolysn_Ca-bd"/>
</dbReference>
<gene>
    <name evidence="6" type="ORF">OFY17_08850</name>
</gene>
<dbReference type="Gene3D" id="2.60.40.10">
    <property type="entry name" value="Immunoglobulins"/>
    <property type="match status" value="13"/>
</dbReference>
<evidence type="ECO:0000256" key="1">
    <source>
        <dbReference type="ARBA" id="ARBA00022729"/>
    </source>
</evidence>
<dbReference type="Pfam" id="PF17892">
    <property type="entry name" value="Cadherin_5"/>
    <property type="match status" value="2"/>
</dbReference>
<feature type="compositionally biased region" description="Acidic residues" evidence="4">
    <location>
        <begin position="3668"/>
        <end position="3683"/>
    </location>
</feature>
<dbReference type="Gene3D" id="2.60.40.60">
    <property type="entry name" value="Cadherins"/>
    <property type="match status" value="1"/>
</dbReference>
<evidence type="ECO:0000313" key="6">
    <source>
        <dbReference type="EMBL" id="MCV2402982.1"/>
    </source>
</evidence>
<dbReference type="PROSITE" id="PS50268">
    <property type="entry name" value="CADHERIN_2"/>
    <property type="match status" value="1"/>
</dbReference>
<comment type="caution">
    <text evidence="6">The sequence shown here is derived from an EMBL/GenBank/DDBJ whole genome shotgun (WGS) entry which is preliminary data.</text>
</comment>
<evidence type="ECO:0000256" key="2">
    <source>
        <dbReference type="ARBA" id="ARBA00022737"/>
    </source>
</evidence>
<dbReference type="PROSITE" id="PS00330">
    <property type="entry name" value="HEMOLYSIN_CALCIUM"/>
    <property type="match status" value="2"/>
</dbReference>
<name>A0ABT2YSX5_9GAMM</name>
<feature type="region of interest" description="Disordered" evidence="4">
    <location>
        <begin position="3332"/>
        <end position="3361"/>
    </location>
</feature>
<keyword evidence="3" id="KW-0106">Calcium</keyword>
<dbReference type="Pfam" id="PF17963">
    <property type="entry name" value="Big_9"/>
    <property type="match status" value="2"/>
</dbReference>
<dbReference type="Pfam" id="PF00353">
    <property type="entry name" value="HemolysinCabind"/>
    <property type="match status" value="2"/>
</dbReference>
<dbReference type="NCBIfam" id="TIGR01965">
    <property type="entry name" value="VCBS_repeat"/>
    <property type="match status" value="2"/>
</dbReference>
<dbReference type="SUPFAM" id="SSF141072">
    <property type="entry name" value="CalX-like"/>
    <property type="match status" value="1"/>
</dbReference>
<dbReference type="Pfam" id="PF03160">
    <property type="entry name" value="Calx-beta"/>
    <property type="match status" value="2"/>
</dbReference>
<keyword evidence="1" id="KW-0732">Signal</keyword>
<feature type="region of interest" description="Disordered" evidence="4">
    <location>
        <begin position="3257"/>
        <end position="3294"/>
    </location>
</feature>
<dbReference type="InterPro" id="IPR038081">
    <property type="entry name" value="CalX-like_sf"/>
</dbReference>
<feature type="compositionally biased region" description="Low complexity" evidence="4">
    <location>
        <begin position="1650"/>
        <end position="1661"/>
    </location>
</feature>
<evidence type="ECO:0000259" key="5">
    <source>
        <dbReference type="PROSITE" id="PS50268"/>
    </source>
</evidence>
<sequence>MSDNSSFATLGDSIGVVTEMTGSATIESIDGQVREITLGSLVYFGETINTSQGTSVTISFGDGGSEVIVIGEDSLVELTEEVYNLGGNEELVADSSAEAEALQEAILAGLDPTQIQEAPAAGEDGSEQLNRNDVSIERDGGESSVDFGSHTEGGFAKFGYDTDNGFSSSDKSSFRTASFSVSSSSSSSSSSALDTYVAQFADGLVNGITYTTSSGLTGLTGDQGEDGSFLYQDGDTITFSVGGVIIAEFSSSVIDGDYLFLQDIAGVDLSDTNDDYVENMAIFILAIAEGLEDSDSTDGVLNTNDIVNMDSLDDVITISEETREAFADYSLDLSSAGKDDVSDALAVLDIVFTAESEQEDGSGVNTFETQAMEHVTEVITELAGDRAPEEFDERTVDTIDVAGGNIEYVYSDDLSEITFSTSDLLVGAVAQQVSDDGFVVDNVSLSSAFEDIGTLVNNGDDTYTIQLNDGIDQYDLENLSIDYRVSDWTASVEATSATLDTNKAHLSTDVESVSEGDGYNQFTISSTLSFDEDQTLKITFTSEALSAELGKQIAEYADDYSMPIEYSTDGGETWISISLDSVTITDGVAWPTFAMELPAGSTSIEVRIPIFDDVEVEGTEYFDAVITGDNFYDESLSFAIEDNDIEETTDPVISIDYVYAVEGQEYAEFTVTLEPASDTEVTVDYSTIDIGATAGEDYSDYEGTVTFAAGETTATILIPITDDLEVEDMEMAFVTLSNVTGNAVLGDAQGSLRIFDNDGESTIDVELEIDPIATDGIINAEEYEAGEVVVTGTVTGDAFVLSVVVLTINGETYTANTSEDGEYSITVSVSDLEADGDNVITGEVVAYNSDGEQGQASSEVSYSIDLVAEEGVVVVDTITGDDVISAEEAESTITVTGTATGGDISEGDTVTLEINEETYTATVNADGTWSVDVAGSDLAADLDFDAVVSSSDEAGNSVETTGASEHALDDSDLLVFVDVDPIAEDAIINAEEASGTITVTGNVTGDDFESGDLTLVVNGVTYTTTVSSDGAWSIDVDGSDLASVNEITVDAVVTNSIGQQGEADTSETYLVDLVSRATITVNSITSDDVLSAEESEGTVTVSGRVGFDASAGDTVSMTINGVVYTAVVLANKSWSVEVAGSDLAADSSFEVSVSGTDDSANPFTATTVSTHNVAPTAVAETASVTEDATVVGTISASDVDLAEGASLEFSTDSEVTGLTLNEDGTYEFDASSYDSLEAGEEQVIEVPVTVTDDQGATATTTLTITVTGTNDGPVATDDTATGTEDGGVITIDVLDNDTDVDGDTLTITEATVPAEQGTVAIVDGKLEFTPAANFNGEATISYTISDGEESSSAEVAVTVDAVNDGPVATDDTATGTEDGGVITIDVLDNDTDVDGDTLTITEATVPAEQGTVAIVDGKLEFTPAANFNGEATISYTISDGEESSSAEVAVTVQDNVIGTPSIRFESTGDDNIYNSEEVGDDGSVTATISVSGSAIGDTLTYTVAGGEEITVTLDQDDIDNGVEVEVSPEDTVTATLSDAAGNTSDEASETAAGSDVEIGTPLISFESTGDDSIYNADEVGEDGTVTATISVAGSEVGDTLTYTIADGDEVTVTLTAEQIENGVEVEVSPEDIVTATLSDAAGNTSDEVSETAAGSDTTATSAPSVTITEDVNSDGFINDVESDGDVDVTISLADTGAVAGDTLTVNGTEIELTDADIEAGSVDTTVEAVADGETVTVTATITDAAGNTSEEGTASAVVDTTADAGTVKVNSITSDDVINANESGGNVTIFGRAYGGDIAEGDTITLEINGTTYTTEVKSSGNWNISVSGADLAEDTEFEVVVQSEDAVGNTVNSTVISTHTVDITAANAPSVTITEDANSDGLISVSEADGAVNVTISLADTGAVAGDTLTVNGTEIELTDADIEAGSVDTTVEAVADGETVTVTATITDAAGNTSEEGTASAVVDTSIATPSISFESTGDDSIYNAEEVGENGTVTATISVTGSEIGDTLTYTVADGDEVTVTLTADQITNGVDVEVSPEDTVTATLSDAAGNTSDEATATAAGSDEEIGTPSISFESTGDDSIYNAEEVGEDGTVTATISVAGSEVGDTLTYTVADGDEVTVTLTAEQIENGVEVEVSPEDAVTATLSDAAGNTSEEVSATAAEADLAAEAGTVTVDSITEDDIINATEAGETITVSGTAIGGDISEGDVVTMKIDGTDYSTTVDSDGNWSVDVDGAHLAEDAFFDAVVTSSDAAGNTVESTGSSSHSIDTSAVGGVDVYGITSDYTISSEESAEGVYVTLSGHVFNDATAGDTITVYVDGNVVGTATVSNETNDDGQYTYTVDVLGSDLAASTSTPPEVVVTVTGTDDAGNEFSASTTEAYQVDTYADIDTFVDDGNGDNVVNFDEAGHLTVGGWFETGGEVTSITVTDSEGESITFTGEVTESDDGGYVYFETDLDVSDLADGTLSVTVNITDVYGNTGSQTNTIEKDTVADEGTVTIDDITGDGVITASESVEETITVTGTAEGGDIAEGDIVTMTINGEDYSTMVDGDGNWSVDVSGDDLTNDTEFDVVVSSSDAAGNTVESTGTSTHTVDLSATSGTVTIGSVTEDDILNADEAAGTVTIDGTASGGDISAGDTVTIVINATTYTTTVQDDGSWEVDIDGSDLAAGTSFDAIVTSTNAVGVAVSSTATSSHTIDLSADEGTVSINTITEDDILSAEELYTDIEVSGTASGGDISEGDVVTLEINGTTYTTTVDSDGNWSVDVSGEDLAAVSTFDAVVTSTDSSGNTVESKATSDHTVNLATTIATVTAIEGGSVVFTDLPDGFTFPEGETEVETALGGTITYDGENYTYTAPIVDHDGEDSVEDTVTITLDDGRTYSFTVDLEDSAPVAVDDEASITVSEETFTVSNVDVNWTSYTDGTSVTTFDGTSDLGGLDNDDSEDQIRWGSAAGDEGLQSGYGFIDNDDDLNGEFELNEDIVLGTFTHYNYPVYSGGAITGASMEVTYYITDASGESQPVTLTVNFTHDETANVSGDDEASRDIVTVESTYVTFEWEGDIYTLQVVGFTDSSDPDSDVVSTIYTYEDAATSYDLVVRIVEGDGYTLPEVTGNVLDDNGLGADELSEDGDVTVISVSADEASDSDDGTVGTSIEGDYGTLTINEDGSYTYQATASVSSIPEGAVDTFSYTIVDEDGSTSTAELSINVGTETYDTDEVVTVVSVTEADDAEVTISITDNGGSDTSDSGVEGEVYSASSSIDDETLDENDGFEDGNDTISVTGSGDDIKGSSSIETNGGDDTIIVADDVGHTATIDMGDGDDTLIIGDDTRSSAEIDMGEGNDTVTIGGDHTSSKSIETDEGDDTVTVAGSVSGEIHLGEGNDYLSIGGTLSDTINGSSGTDYLHLEGYDSSDYDSISDYISAFEYIMFNDGVIYDGDGEVVSDSAVESVFENGTAATSGYSYTITLSSDADSVVTLDNLPDGVTVVGADEDGGVYTVTTDENGDATVTLQSDTEISSDDLNAITASVPSDDTVTVTGTAEGGYIESGDVVTLEVNNTTYTTTLLSDGTWMVDIDESDLDADNEFDVTVTSYDNDDNVVETTTSYTYTPTADLAVNLEESVAEFEEYDYTADDADSYIQGTTNDDVLSGGEGADNIVGDSAQDELYGEEGDDWLEGNDGDDDLYGGDGSDLLEGGSGQDYLEGGDGNDFLFGESGDDTLLGGAGDDVLDGGTGQDTFTGGDGNDLFILEDDSDSLNTITDFNVDDDALDVSDLLSGEGLDADADADAITAYLNENLTINAEDDGSGTLSVKDSNGADKDVATFGSDSTLGDAGSSVTVIYNDTEYTINVDG</sequence>
<feature type="region of interest" description="Disordered" evidence="4">
    <location>
        <begin position="1638"/>
        <end position="1661"/>
    </location>
</feature>
<dbReference type="PRINTS" id="PR00313">
    <property type="entry name" value="CABNDNGRPT"/>
</dbReference>
<accession>A0ABT2YSX5</accession>
<dbReference type="SUPFAM" id="SSF51120">
    <property type="entry name" value="beta-Roll"/>
    <property type="match status" value="2"/>
</dbReference>
<dbReference type="InterPro" id="IPR015919">
    <property type="entry name" value="Cadherin-like_sf"/>
</dbReference>
<protein>
    <submittedName>
        <fullName evidence="6">Ig-like domain-containing protein</fullName>
    </submittedName>
</protein>
<dbReference type="InterPro" id="IPR018511">
    <property type="entry name" value="Hemolysin-typ_Ca-bd_CS"/>
</dbReference>
<dbReference type="NCBIfam" id="NF012211">
    <property type="entry name" value="tand_rpt_95"/>
    <property type="match status" value="2"/>
</dbReference>
<dbReference type="NCBIfam" id="NF012196">
    <property type="entry name" value="Ig_like_ice"/>
    <property type="match status" value="10"/>
</dbReference>
<dbReference type="InterPro" id="IPR049826">
    <property type="entry name" value="Ig-like_ice"/>
</dbReference>
<dbReference type="Gene3D" id="2.60.40.2810">
    <property type="match status" value="2"/>
</dbReference>
<feature type="region of interest" description="Disordered" evidence="4">
    <location>
        <begin position="2055"/>
        <end position="2081"/>
    </location>
</feature>
<dbReference type="InterPro" id="IPR011049">
    <property type="entry name" value="Serralysin-like_metalloprot_C"/>
</dbReference>
<dbReference type="EMBL" id="JAOVZB010000003">
    <property type="protein sequence ID" value="MCV2402982.1"/>
    <property type="molecule type" value="Genomic_DNA"/>
</dbReference>
<dbReference type="InterPro" id="IPR010221">
    <property type="entry name" value="VCBS_dom"/>
</dbReference>
<keyword evidence="2" id="KW-0677">Repeat</keyword>
<dbReference type="SUPFAM" id="SSF49313">
    <property type="entry name" value="Cadherin-like"/>
    <property type="match status" value="1"/>
</dbReference>
<evidence type="ECO:0000256" key="4">
    <source>
        <dbReference type="SAM" id="MobiDB-lite"/>
    </source>
</evidence>
<organism evidence="6 7">
    <name type="scientific">Marinomonas sargassi</name>
    <dbReference type="NCBI Taxonomy" id="2984494"/>
    <lineage>
        <taxon>Bacteria</taxon>
        <taxon>Pseudomonadati</taxon>
        <taxon>Pseudomonadota</taxon>
        <taxon>Gammaproteobacteria</taxon>
        <taxon>Oceanospirillales</taxon>
        <taxon>Oceanospirillaceae</taxon>
        <taxon>Marinomonas</taxon>
    </lineage>
</organism>
<dbReference type="SMART" id="SM00237">
    <property type="entry name" value="Calx_beta"/>
    <property type="match status" value="1"/>
</dbReference>
<feature type="region of interest" description="Disordered" evidence="4">
    <location>
        <begin position="3639"/>
        <end position="3658"/>
    </location>
</feature>
<dbReference type="InterPro" id="IPR002126">
    <property type="entry name" value="Cadherin-like_dom"/>
</dbReference>
<dbReference type="RefSeq" id="WP_263530361.1">
    <property type="nucleotide sequence ID" value="NZ_JAOVZB010000003.1"/>
</dbReference>
<dbReference type="InterPro" id="IPR003644">
    <property type="entry name" value="Calx_beta"/>
</dbReference>
<dbReference type="Proteomes" id="UP001209713">
    <property type="component" value="Unassembled WGS sequence"/>
</dbReference>
<feature type="region of interest" description="Disordered" evidence="4">
    <location>
        <begin position="3668"/>
        <end position="3740"/>
    </location>
</feature>
<dbReference type="Gene3D" id="2.60.40.2030">
    <property type="match status" value="1"/>
</dbReference>
<dbReference type="InterPro" id="IPR013783">
    <property type="entry name" value="Ig-like_fold"/>
</dbReference>
<feature type="compositionally biased region" description="Acidic residues" evidence="4">
    <location>
        <begin position="3260"/>
        <end position="3275"/>
    </location>
</feature>
<keyword evidence="7" id="KW-1185">Reference proteome</keyword>